<evidence type="ECO:0000313" key="11">
    <source>
        <dbReference type="Proteomes" id="UP000243688"/>
    </source>
</evidence>
<evidence type="ECO:0000256" key="6">
    <source>
        <dbReference type="PROSITE-ProRule" id="PRU00050"/>
    </source>
</evidence>
<keyword evidence="3 5" id="KW-0378">Hydrolase</keyword>
<dbReference type="GO" id="GO:0050568">
    <property type="term" value="F:protein-glutamine glutaminase activity"/>
    <property type="evidence" value="ECO:0007669"/>
    <property type="project" value="UniProtKB-UniRule"/>
</dbReference>
<protein>
    <recommendedName>
        <fullName evidence="5">Protein-glutamate methylesterase/protein-glutamine glutaminase</fullName>
        <ecNumber evidence="5">3.1.1.61</ecNumber>
        <ecNumber evidence="5">3.5.1.44</ecNumber>
    </recommendedName>
</protein>
<proteinExistence type="inferred from homology"/>
<dbReference type="Gene3D" id="3.40.50.180">
    <property type="entry name" value="Methylesterase CheB, C-terminal domain"/>
    <property type="match status" value="1"/>
</dbReference>
<dbReference type="HAMAP" id="MF_00099">
    <property type="entry name" value="CheB_chemtxs"/>
    <property type="match status" value="1"/>
</dbReference>
<dbReference type="GO" id="GO:0000156">
    <property type="term" value="F:phosphorelay response regulator activity"/>
    <property type="evidence" value="ECO:0007669"/>
    <property type="project" value="InterPro"/>
</dbReference>
<dbReference type="NCBIfam" id="NF009206">
    <property type="entry name" value="PRK12555.1"/>
    <property type="match status" value="1"/>
</dbReference>
<keyword evidence="2 5" id="KW-0145">Chemotaxis</keyword>
<dbReference type="InterPro" id="IPR011006">
    <property type="entry name" value="CheY-like_superfamily"/>
</dbReference>
<gene>
    <name evidence="5" type="primary">cheB</name>
    <name evidence="10" type="ORF">BLM47_03425</name>
</gene>
<evidence type="ECO:0000256" key="2">
    <source>
        <dbReference type="ARBA" id="ARBA00022500"/>
    </source>
</evidence>
<feature type="modified residue" description="4-aspartylphosphate" evidence="5 7">
    <location>
        <position position="56"/>
    </location>
</feature>
<evidence type="ECO:0000256" key="5">
    <source>
        <dbReference type="HAMAP-Rule" id="MF_00099"/>
    </source>
</evidence>
<dbReference type="Pfam" id="PF00072">
    <property type="entry name" value="Response_reg"/>
    <property type="match status" value="1"/>
</dbReference>
<comment type="catalytic activity">
    <reaction evidence="4 5">
        <text>[protein]-L-glutamate 5-O-methyl ester + H2O = L-glutamyl-[protein] + methanol + H(+)</text>
        <dbReference type="Rhea" id="RHEA:23236"/>
        <dbReference type="Rhea" id="RHEA-COMP:10208"/>
        <dbReference type="Rhea" id="RHEA-COMP:10311"/>
        <dbReference type="ChEBI" id="CHEBI:15377"/>
        <dbReference type="ChEBI" id="CHEBI:15378"/>
        <dbReference type="ChEBI" id="CHEBI:17790"/>
        <dbReference type="ChEBI" id="CHEBI:29973"/>
        <dbReference type="ChEBI" id="CHEBI:82795"/>
        <dbReference type="EC" id="3.1.1.61"/>
    </reaction>
</comment>
<comment type="caution">
    <text evidence="10">The sequence shown here is derived from an EMBL/GenBank/DDBJ whole genome shotgun (WGS) entry which is preliminary data.</text>
</comment>
<feature type="domain" description="CheB-type methylesterase" evidence="9">
    <location>
        <begin position="162"/>
        <end position="353"/>
    </location>
</feature>
<organism evidence="10 11">
    <name type="scientific">Candidatus Reconcilbacillus cellulovorans</name>
    <dbReference type="NCBI Taxonomy" id="1906605"/>
    <lineage>
        <taxon>Bacteria</taxon>
        <taxon>Bacillati</taxon>
        <taxon>Bacillota</taxon>
        <taxon>Bacilli</taxon>
        <taxon>Bacillales</taxon>
        <taxon>Paenibacillaceae</taxon>
        <taxon>Candidatus Reconcilbacillus</taxon>
    </lineage>
</organism>
<evidence type="ECO:0000313" key="10">
    <source>
        <dbReference type="EMBL" id="PDO11254.1"/>
    </source>
</evidence>
<comment type="catalytic activity">
    <reaction evidence="5">
        <text>L-glutaminyl-[protein] + H2O = L-glutamyl-[protein] + NH4(+)</text>
        <dbReference type="Rhea" id="RHEA:16441"/>
        <dbReference type="Rhea" id="RHEA-COMP:10207"/>
        <dbReference type="Rhea" id="RHEA-COMP:10208"/>
        <dbReference type="ChEBI" id="CHEBI:15377"/>
        <dbReference type="ChEBI" id="CHEBI:28938"/>
        <dbReference type="ChEBI" id="CHEBI:29973"/>
        <dbReference type="ChEBI" id="CHEBI:30011"/>
        <dbReference type="EC" id="3.5.1.44"/>
    </reaction>
</comment>
<dbReference type="EC" id="3.1.1.61" evidence="5"/>
<comment type="subcellular location">
    <subcellularLocation>
        <location evidence="5">Cytoplasm</location>
    </subcellularLocation>
</comment>
<dbReference type="AlphaFoldDB" id="A0A2A6E2K8"/>
<evidence type="ECO:0000259" key="9">
    <source>
        <dbReference type="PROSITE" id="PS50122"/>
    </source>
</evidence>
<dbReference type="PIRSF" id="PIRSF000876">
    <property type="entry name" value="RR_chemtxs_CheB"/>
    <property type="match status" value="1"/>
</dbReference>
<dbReference type="SMART" id="SM00448">
    <property type="entry name" value="REC"/>
    <property type="match status" value="1"/>
</dbReference>
<dbReference type="NCBIfam" id="NF001965">
    <property type="entry name" value="PRK00742.1"/>
    <property type="match status" value="1"/>
</dbReference>
<dbReference type="EC" id="3.5.1.44" evidence="5"/>
<keyword evidence="5 7" id="KW-0597">Phosphoprotein</keyword>
<dbReference type="SUPFAM" id="SSF52172">
    <property type="entry name" value="CheY-like"/>
    <property type="match status" value="1"/>
</dbReference>
<comment type="PTM">
    <text evidence="5">Phosphorylated by CheA. Phosphorylation of the N-terminal regulatory domain activates the methylesterase activity.</text>
</comment>
<keyword evidence="1 5" id="KW-0963">Cytoplasm</keyword>
<dbReference type="GO" id="GO:0006935">
    <property type="term" value="P:chemotaxis"/>
    <property type="evidence" value="ECO:0007669"/>
    <property type="project" value="UniProtKB-UniRule"/>
</dbReference>
<evidence type="ECO:0000256" key="7">
    <source>
        <dbReference type="PROSITE-ProRule" id="PRU00169"/>
    </source>
</evidence>
<comment type="domain">
    <text evidence="5">Contains a C-terminal catalytic domain, and an N-terminal region which modulates catalytic activity.</text>
</comment>
<dbReference type="CDD" id="cd16432">
    <property type="entry name" value="CheB_Rec"/>
    <property type="match status" value="1"/>
</dbReference>
<dbReference type="PANTHER" id="PTHR42872">
    <property type="entry name" value="PROTEIN-GLUTAMATE METHYLESTERASE/PROTEIN-GLUTAMINE GLUTAMINASE"/>
    <property type="match status" value="1"/>
</dbReference>
<dbReference type="GO" id="GO:0005737">
    <property type="term" value="C:cytoplasm"/>
    <property type="evidence" value="ECO:0007669"/>
    <property type="project" value="UniProtKB-SubCell"/>
</dbReference>
<dbReference type="Proteomes" id="UP000243688">
    <property type="component" value="Unassembled WGS sequence"/>
</dbReference>
<dbReference type="Pfam" id="PF01339">
    <property type="entry name" value="CheB_methylest"/>
    <property type="match status" value="1"/>
</dbReference>
<dbReference type="InterPro" id="IPR000673">
    <property type="entry name" value="Sig_transdc_resp-reg_Me-estase"/>
</dbReference>
<comment type="function">
    <text evidence="5">Involved in chemotaxis. Part of a chemotaxis signal transduction system that modulates chemotaxis in response to various stimuli. Catalyzes the demethylation of specific methylglutamate residues introduced into the chemoreceptors (methyl-accepting chemotaxis proteins or MCP) by CheR. Also mediates the irreversible deamidation of specific glutamine residues to glutamic acid.</text>
</comment>
<accession>A0A2A6E2K8</accession>
<evidence type="ECO:0000256" key="4">
    <source>
        <dbReference type="ARBA" id="ARBA00048267"/>
    </source>
</evidence>
<reference evidence="10 11" key="1">
    <citation type="submission" date="2016-12" db="EMBL/GenBank/DDBJ databases">
        <title>Candidatus Reconcilibacillus cellulovorans genome.</title>
        <authorList>
            <person name="Kolinko S."/>
            <person name="Wu Y.-W."/>
            <person name="Tachea F."/>
            <person name="Denzel E."/>
            <person name="Hiras J."/>
            <person name="Baecker N."/>
            <person name="Chan L.J."/>
            <person name="Eichorst S.A."/>
            <person name="Frey D."/>
            <person name="Adams P.D."/>
            <person name="Pray T."/>
            <person name="Tanjore D."/>
            <person name="Petzold C.J."/>
            <person name="Gladden J.M."/>
            <person name="Simmons B.A."/>
            <person name="Singer S.W."/>
        </authorList>
    </citation>
    <scope>NUCLEOTIDE SEQUENCE [LARGE SCALE GENOMIC DNA]</scope>
    <source>
        <strain evidence="10">JTherm</strain>
    </source>
</reference>
<evidence type="ECO:0000259" key="8">
    <source>
        <dbReference type="PROSITE" id="PS50110"/>
    </source>
</evidence>
<dbReference type="PANTHER" id="PTHR42872:SF6">
    <property type="entry name" value="PROTEIN-GLUTAMATE METHYLESTERASE_PROTEIN-GLUTAMINE GLUTAMINASE"/>
    <property type="match status" value="1"/>
</dbReference>
<dbReference type="PROSITE" id="PS50110">
    <property type="entry name" value="RESPONSE_REGULATORY"/>
    <property type="match status" value="1"/>
</dbReference>
<feature type="domain" description="Response regulatory" evidence="8">
    <location>
        <begin position="5"/>
        <end position="122"/>
    </location>
</feature>
<dbReference type="Gene3D" id="3.40.50.2300">
    <property type="match status" value="1"/>
</dbReference>
<evidence type="ECO:0000256" key="3">
    <source>
        <dbReference type="ARBA" id="ARBA00022801"/>
    </source>
</evidence>
<dbReference type="PROSITE" id="PS50122">
    <property type="entry name" value="CHEB"/>
    <property type="match status" value="1"/>
</dbReference>
<feature type="active site" evidence="5 6">
    <location>
        <position position="174"/>
    </location>
</feature>
<feature type="active site" evidence="5 6">
    <location>
        <position position="201"/>
    </location>
</feature>
<comment type="similarity">
    <text evidence="5">Belongs to the CheB family.</text>
</comment>
<sequence length="360" mass="38991">MARYRVLVVDDSLFMRKMISDIIRDHPQLEVAGVARNGKEAVDAVRRLRPDVVTMDVAMPEMNGLDAVREIMRTNPVPIVMLSSRTEEGAEETIRALEWGAVDFIHKPSGSISLDLEKIRAELYDKLLAAAQVKGTLFAQTRPLFAERPAAPTTGIDPSDRPSDVRCAVAIGASTGGPRALQAVLTGLPPSFPAAVLVVQHMPSPFTRSLAQRLDQLCWLRVKEAEDGDFLENGKVYVAPGGKHMTVERASGKTYRIKLSERPPRSGHRPSVDELFESLVPLTDLRRIAVLLTGMGSDGASGMLALKQSGAETIAEAESTCIVYGMPRAAVELDAADDVLPLGSISGRLVECVIGRYSKP</sequence>
<dbReference type="InterPro" id="IPR001789">
    <property type="entry name" value="Sig_transdc_resp-reg_receiver"/>
</dbReference>
<name>A0A2A6E2K8_9BACL</name>
<dbReference type="InterPro" id="IPR035909">
    <property type="entry name" value="CheB_C"/>
</dbReference>
<dbReference type="InterPro" id="IPR008248">
    <property type="entry name" value="CheB-like"/>
</dbReference>
<dbReference type="CDD" id="cd17541">
    <property type="entry name" value="REC_CheB-like"/>
    <property type="match status" value="1"/>
</dbReference>
<dbReference type="SUPFAM" id="SSF52738">
    <property type="entry name" value="Methylesterase CheB, C-terminal domain"/>
    <property type="match status" value="1"/>
</dbReference>
<dbReference type="GO" id="GO:0008984">
    <property type="term" value="F:protein-glutamate methylesterase activity"/>
    <property type="evidence" value="ECO:0007669"/>
    <property type="project" value="UniProtKB-UniRule"/>
</dbReference>
<evidence type="ECO:0000256" key="1">
    <source>
        <dbReference type="ARBA" id="ARBA00022490"/>
    </source>
</evidence>
<dbReference type="EMBL" id="MOXJ01000004">
    <property type="protein sequence ID" value="PDO11254.1"/>
    <property type="molecule type" value="Genomic_DNA"/>
</dbReference>
<feature type="active site" evidence="5 6">
    <location>
        <position position="298"/>
    </location>
</feature>